<organism evidence="7 8">
    <name type="scientific">Desulfovibrio psychrotolerans</name>
    <dbReference type="NCBI Taxonomy" id="415242"/>
    <lineage>
        <taxon>Bacteria</taxon>
        <taxon>Pseudomonadati</taxon>
        <taxon>Thermodesulfobacteriota</taxon>
        <taxon>Desulfovibrionia</taxon>
        <taxon>Desulfovibrionales</taxon>
        <taxon>Desulfovibrionaceae</taxon>
        <taxon>Desulfovibrio</taxon>
    </lineage>
</organism>
<comment type="subunit">
    <text evidence="5">The basal body constitutes a major portion of the flagellar organelle and consists of four rings (L,P,S, and M) mounted on a central rod.</text>
</comment>
<evidence type="ECO:0000313" key="8">
    <source>
        <dbReference type="Proteomes" id="UP000503820"/>
    </source>
</evidence>
<evidence type="ECO:0000256" key="4">
    <source>
        <dbReference type="ARBA" id="ARBA00023143"/>
    </source>
</evidence>
<dbReference type="GO" id="GO:0071973">
    <property type="term" value="P:bacterial-type flagellum-dependent cell motility"/>
    <property type="evidence" value="ECO:0007669"/>
    <property type="project" value="InterPro"/>
</dbReference>
<comment type="subcellular location">
    <subcellularLocation>
        <location evidence="2 5">Bacterial flagellum basal body</location>
    </subcellularLocation>
</comment>
<keyword evidence="8" id="KW-1185">Reference proteome</keyword>
<dbReference type="HAMAP" id="MF_00416">
    <property type="entry name" value="FlgI"/>
    <property type="match status" value="1"/>
</dbReference>
<feature type="region of interest" description="Disordered" evidence="6">
    <location>
        <begin position="1"/>
        <end position="21"/>
    </location>
</feature>
<keyword evidence="7" id="KW-0282">Flagellum</keyword>
<sequence length="397" mass="41632">MNIRPHHHSARTARSGHTAAMPVQAPRIRQVALLLLPLLALVLTCLLALPPRAGAVRIKDIASFGGMRDNQLVGYGLVVGLSGTGDGRTSTFTISSMANMLDKMGVSVDRDALRPKNVAAVMVTAKMPSSAQPGSRLDATISSIGDASSLLGGVLLLTPLKGIDGKVYGLAQGPLALGGFSAEGEAARAQKNITTVGRIPNGVSVERGIPFQFNSQDALSLHMNNADFSTTQQVVNRLNETIGGDFAYATDASTIRLRVPPEYQNNLVPLMASIENVQITPDSRARVVVDEKTGTVVVGRDVRISQVAIAHGALQIVVQEGMQVSQPGAFSPGQTVAAPATDIAAQEENRRLVLVEGATLQELTDGLNSIGATPRDLISILRALKAAGSLHAELEVI</sequence>
<comment type="function">
    <text evidence="1 5">Assembles around the rod to form the L-ring and probably protects the motor/basal body from shearing forces during rotation.</text>
</comment>
<dbReference type="Proteomes" id="UP000503820">
    <property type="component" value="Unassembled WGS sequence"/>
</dbReference>
<dbReference type="PRINTS" id="PR01010">
    <property type="entry name" value="FLGPRINGFLGI"/>
</dbReference>
<dbReference type="InterPro" id="IPR001782">
    <property type="entry name" value="Flag_FlgI"/>
</dbReference>
<keyword evidence="4 5" id="KW-0975">Bacterial flagellum</keyword>
<dbReference type="GO" id="GO:0005198">
    <property type="term" value="F:structural molecule activity"/>
    <property type="evidence" value="ECO:0007669"/>
    <property type="project" value="InterPro"/>
</dbReference>
<evidence type="ECO:0000256" key="5">
    <source>
        <dbReference type="HAMAP-Rule" id="MF_00416"/>
    </source>
</evidence>
<evidence type="ECO:0000256" key="2">
    <source>
        <dbReference type="ARBA" id="ARBA00004117"/>
    </source>
</evidence>
<dbReference type="NCBIfam" id="NF003676">
    <property type="entry name" value="PRK05303.1"/>
    <property type="match status" value="1"/>
</dbReference>
<dbReference type="Pfam" id="PF02119">
    <property type="entry name" value="FlgI"/>
    <property type="match status" value="1"/>
</dbReference>
<comment type="similarity">
    <text evidence="5">Belongs to the FlgI family.</text>
</comment>
<dbReference type="PANTHER" id="PTHR30381">
    <property type="entry name" value="FLAGELLAR P-RING PERIPLASMIC PROTEIN FLGI"/>
    <property type="match status" value="1"/>
</dbReference>
<reference evidence="7 8" key="1">
    <citation type="submission" date="2020-05" db="EMBL/GenBank/DDBJ databases">
        <title>Draft genome sequence of Desulfovibrio psychrotolerans JS1T.</title>
        <authorList>
            <person name="Ueno A."/>
            <person name="Tamazawa S."/>
            <person name="Tamamura S."/>
            <person name="Murakami T."/>
            <person name="Kiyama T."/>
            <person name="Inomata H."/>
            <person name="Amano Y."/>
            <person name="Miyakawa K."/>
            <person name="Tamaki H."/>
            <person name="Naganuma T."/>
            <person name="Kaneko K."/>
        </authorList>
    </citation>
    <scope>NUCLEOTIDE SEQUENCE [LARGE SCALE GENOMIC DNA]</scope>
    <source>
        <strain evidence="7 8">JS1</strain>
    </source>
</reference>
<dbReference type="GO" id="GO:0030288">
    <property type="term" value="C:outer membrane-bounded periplasmic space"/>
    <property type="evidence" value="ECO:0007669"/>
    <property type="project" value="InterPro"/>
</dbReference>
<accession>A0A7J0BVQ2</accession>
<keyword evidence="7" id="KW-0966">Cell projection</keyword>
<dbReference type="GO" id="GO:0009428">
    <property type="term" value="C:bacterial-type flagellum basal body, distal rod, P ring"/>
    <property type="evidence" value="ECO:0007669"/>
    <property type="project" value="InterPro"/>
</dbReference>
<gene>
    <name evidence="5 7" type="primary">flgI</name>
    <name evidence="7" type="ORF">DSM19430T_24810</name>
</gene>
<evidence type="ECO:0000313" key="7">
    <source>
        <dbReference type="EMBL" id="GFM37797.1"/>
    </source>
</evidence>
<proteinExistence type="inferred from homology"/>
<protein>
    <recommendedName>
        <fullName evidence="5">Flagellar P-ring protein</fullName>
    </recommendedName>
    <alternativeName>
        <fullName evidence="5">Basal body P-ring protein</fullName>
    </alternativeName>
</protein>
<evidence type="ECO:0000256" key="6">
    <source>
        <dbReference type="SAM" id="MobiDB-lite"/>
    </source>
</evidence>
<evidence type="ECO:0000256" key="1">
    <source>
        <dbReference type="ARBA" id="ARBA00002591"/>
    </source>
</evidence>
<dbReference type="PANTHER" id="PTHR30381:SF0">
    <property type="entry name" value="FLAGELLAR P-RING PROTEIN"/>
    <property type="match status" value="1"/>
</dbReference>
<dbReference type="AlphaFoldDB" id="A0A7J0BVQ2"/>
<comment type="caution">
    <text evidence="7">The sequence shown here is derived from an EMBL/GenBank/DDBJ whole genome shotgun (WGS) entry which is preliminary data.</text>
</comment>
<dbReference type="EMBL" id="BLVP01000010">
    <property type="protein sequence ID" value="GFM37797.1"/>
    <property type="molecule type" value="Genomic_DNA"/>
</dbReference>
<name>A0A7J0BVQ2_9BACT</name>
<evidence type="ECO:0000256" key="3">
    <source>
        <dbReference type="ARBA" id="ARBA00022729"/>
    </source>
</evidence>
<keyword evidence="3" id="KW-0732">Signal</keyword>
<feature type="compositionally biased region" description="Basic residues" evidence="6">
    <location>
        <begin position="1"/>
        <end position="11"/>
    </location>
</feature>
<keyword evidence="7" id="KW-0969">Cilium</keyword>